<protein>
    <recommendedName>
        <fullName evidence="11">Peptidase M14 domain-containing protein</fullName>
    </recommendedName>
</protein>
<dbReference type="GO" id="GO:0004181">
    <property type="term" value="F:metallocarboxypeptidase activity"/>
    <property type="evidence" value="ECO:0007669"/>
    <property type="project" value="InterPro"/>
</dbReference>
<evidence type="ECO:0000259" key="11">
    <source>
        <dbReference type="PROSITE" id="PS52035"/>
    </source>
</evidence>
<evidence type="ECO:0000256" key="4">
    <source>
        <dbReference type="ARBA" id="ARBA00022670"/>
    </source>
</evidence>
<dbReference type="OrthoDB" id="3626597at2759"/>
<evidence type="ECO:0000256" key="6">
    <source>
        <dbReference type="ARBA" id="ARBA00022729"/>
    </source>
</evidence>
<evidence type="ECO:0000256" key="8">
    <source>
        <dbReference type="ARBA" id="ARBA00022833"/>
    </source>
</evidence>
<evidence type="ECO:0000256" key="9">
    <source>
        <dbReference type="ARBA" id="ARBA00023049"/>
    </source>
</evidence>
<comment type="similarity">
    <text evidence="2 10">Belongs to the peptidase M14 family.</text>
</comment>
<proteinExistence type="inferred from homology"/>
<evidence type="ECO:0000313" key="13">
    <source>
        <dbReference type="Proteomes" id="UP000270094"/>
    </source>
</evidence>
<dbReference type="Pfam" id="PF00246">
    <property type="entry name" value="Peptidase_M14"/>
    <property type="match status" value="1"/>
</dbReference>
<feature type="domain" description="Peptidase M14" evidence="11">
    <location>
        <begin position="3"/>
        <end position="135"/>
    </location>
</feature>
<dbReference type="EMBL" id="UYYB01106967">
    <property type="protein sequence ID" value="VDM79977.1"/>
    <property type="molecule type" value="Genomic_DNA"/>
</dbReference>
<feature type="non-terminal residue" evidence="12">
    <location>
        <position position="135"/>
    </location>
</feature>
<keyword evidence="5" id="KW-0479">Metal-binding</keyword>
<keyword evidence="4" id="KW-0645">Protease</keyword>
<sequence length="135" mass="15512">MGEYYSYSVIMSWMKRIADRMPEIAKLVDVGTSSEGRSIVGLQFGRNAYNKKVVVIDAGIHAREWAAVHTAMYFINLIVNGRDSDPKIRNYLDNLIIYIFPVLNPDGYEYTRTDRTNPKVTSFPTFLLLYFQACI</sequence>
<evidence type="ECO:0000256" key="2">
    <source>
        <dbReference type="ARBA" id="ARBA00005988"/>
    </source>
</evidence>
<dbReference type="PANTHER" id="PTHR11705">
    <property type="entry name" value="PROTEASE FAMILY M14 CARBOXYPEPTIDASE A,B"/>
    <property type="match status" value="1"/>
</dbReference>
<keyword evidence="13" id="KW-1185">Reference proteome</keyword>
<keyword evidence="3" id="KW-0121">Carboxypeptidase</keyword>
<evidence type="ECO:0000256" key="5">
    <source>
        <dbReference type="ARBA" id="ARBA00022723"/>
    </source>
</evidence>
<comment type="caution">
    <text evidence="10">Lacks conserved residue(s) required for the propagation of feature annotation.</text>
</comment>
<dbReference type="Gene3D" id="3.40.630.10">
    <property type="entry name" value="Zn peptidases"/>
    <property type="match status" value="1"/>
</dbReference>
<dbReference type="AlphaFoldDB" id="A0A3P7JUT5"/>
<evidence type="ECO:0000256" key="3">
    <source>
        <dbReference type="ARBA" id="ARBA00022645"/>
    </source>
</evidence>
<gene>
    <name evidence="12" type="ORF">SVUK_LOCUS14975</name>
</gene>
<evidence type="ECO:0000256" key="10">
    <source>
        <dbReference type="PROSITE-ProRule" id="PRU01379"/>
    </source>
</evidence>
<evidence type="ECO:0000313" key="12">
    <source>
        <dbReference type="EMBL" id="VDM79977.1"/>
    </source>
</evidence>
<dbReference type="PANTHER" id="PTHR11705:SF131">
    <property type="entry name" value="SHKT DOMAIN-CONTAINING PROTEIN"/>
    <property type="match status" value="1"/>
</dbReference>
<dbReference type="SUPFAM" id="SSF53187">
    <property type="entry name" value="Zn-dependent exopeptidases"/>
    <property type="match status" value="1"/>
</dbReference>
<accession>A0A3P7JUT5</accession>
<name>A0A3P7JUT5_STRVU</name>
<reference evidence="12 13" key="1">
    <citation type="submission" date="2018-11" db="EMBL/GenBank/DDBJ databases">
        <authorList>
            <consortium name="Pathogen Informatics"/>
        </authorList>
    </citation>
    <scope>NUCLEOTIDE SEQUENCE [LARGE SCALE GENOMIC DNA]</scope>
</reference>
<dbReference type="Proteomes" id="UP000270094">
    <property type="component" value="Unassembled WGS sequence"/>
</dbReference>
<dbReference type="FunFam" id="3.40.630.10:FF:000084">
    <property type="entry name" value="Carboxypeptidase B2"/>
    <property type="match status" value="1"/>
</dbReference>
<evidence type="ECO:0000256" key="7">
    <source>
        <dbReference type="ARBA" id="ARBA00022801"/>
    </source>
</evidence>
<dbReference type="GO" id="GO:0005615">
    <property type="term" value="C:extracellular space"/>
    <property type="evidence" value="ECO:0007669"/>
    <property type="project" value="TreeGrafter"/>
</dbReference>
<keyword evidence="7" id="KW-0378">Hydrolase</keyword>
<evidence type="ECO:0000256" key="1">
    <source>
        <dbReference type="ARBA" id="ARBA00001947"/>
    </source>
</evidence>
<dbReference type="InterPro" id="IPR000834">
    <property type="entry name" value="Peptidase_M14"/>
</dbReference>
<dbReference type="GO" id="GO:0006508">
    <property type="term" value="P:proteolysis"/>
    <property type="evidence" value="ECO:0007669"/>
    <property type="project" value="UniProtKB-KW"/>
</dbReference>
<keyword evidence="6" id="KW-0732">Signal</keyword>
<keyword evidence="9" id="KW-0482">Metalloprotease</keyword>
<dbReference type="GO" id="GO:0008270">
    <property type="term" value="F:zinc ion binding"/>
    <property type="evidence" value="ECO:0007669"/>
    <property type="project" value="InterPro"/>
</dbReference>
<comment type="cofactor">
    <cofactor evidence="1">
        <name>Zn(2+)</name>
        <dbReference type="ChEBI" id="CHEBI:29105"/>
    </cofactor>
</comment>
<keyword evidence="8" id="KW-0862">Zinc</keyword>
<dbReference type="PROSITE" id="PS52035">
    <property type="entry name" value="PEPTIDASE_M14"/>
    <property type="match status" value="1"/>
</dbReference>
<dbReference type="SMART" id="SM00631">
    <property type="entry name" value="Zn_pept"/>
    <property type="match status" value="1"/>
</dbReference>
<organism evidence="12 13">
    <name type="scientific">Strongylus vulgaris</name>
    <name type="common">Blood worm</name>
    <dbReference type="NCBI Taxonomy" id="40348"/>
    <lineage>
        <taxon>Eukaryota</taxon>
        <taxon>Metazoa</taxon>
        <taxon>Ecdysozoa</taxon>
        <taxon>Nematoda</taxon>
        <taxon>Chromadorea</taxon>
        <taxon>Rhabditida</taxon>
        <taxon>Rhabditina</taxon>
        <taxon>Rhabditomorpha</taxon>
        <taxon>Strongyloidea</taxon>
        <taxon>Strongylidae</taxon>
        <taxon>Strongylus</taxon>
    </lineage>
</organism>